<comment type="catalytic activity">
    <reaction evidence="5">
        <text>an adenosine in mRNA + S-adenosyl-L-methionine = an N(6)-methyladenosine in mRNA + S-adenosyl-L-homocysteine + H(+)</text>
        <dbReference type="Rhea" id="RHEA:55584"/>
        <dbReference type="Rhea" id="RHEA-COMP:12414"/>
        <dbReference type="Rhea" id="RHEA-COMP:12417"/>
        <dbReference type="ChEBI" id="CHEBI:15378"/>
        <dbReference type="ChEBI" id="CHEBI:57856"/>
        <dbReference type="ChEBI" id="CHEBI:59789"/>
        <dbReference type="ChEBI" id="CHEBI:74411"/>
        <dbReference type="ChEBI" id="CHEBI:74449"/>
        <dbReference type="EC" id="2.1.1.348"/>
    </reaction>
</comment>
<proteinExistence type="inferred from homology"/>
<evidence type="ECO:0000256" key="5">
    <source>
        <dbReference type="ARBA" id="ARBA00048957"/>
    </source>
</evidence>
<evidence type="ECO:0000313" key="9">
    <source>
        <dbReference type="Proteomes" id="UP001151582"/>
    </source>
</evidence>
<evidence type="ECO:0000313" key="8">
    <source>
        <dbReference type="EMBL" id="KAJ1981294.1"/>
    </source>
</evidence>
<feature type="compositionally biased region" description="Polar residues" evidence="7">
    <location>
        <begin position="13"/>
        <end position="30"/>
    </location>
</feature>
<dbReference type="GO" id="GO:0001734">
    <property type="term" value="F:mRNA m(6)A methyltransferase activity"/>
    <property type="evidence" value="ECO:0007669"/>
    <property type="project" value="UniProtKB-EC"/>
</dbReference>
<dbReference type="PANTHER" id="PTHR12829:SF7">
    <property type="entry name" value="N6-ADENOSINE-METHYLTRANSFERASE CATALYTIC SUBUNIT"/>
    <property type="match status" value="1"/>
</dbReference>
<evidence type="ECO:0000256" key="4">
    <source>
        <dbReference type="ARBA" id="ARBA00022691"/>
    </source>
</evidence>
<keyword evidence="9" id="KW-1185">Reference proteome</keyword>
<reference evidence="8" key="1">
    <citation type="submission" date="2022-07" db="EMBL/GenBank/DDBJ databases">
        <title>Phylogenomic reconstructions and comparative analyses of Kickxellomycotina fungi.</title>
        <authorList>
            <person name="Reynolds N.K."/>
            <person name="Stajich J.E."/>
            <person name="Barry K."/>
            <person name="Grigoriev I.V."/>
            <person name="Crous P."/>
            <person name="Smith M.E."/>
        </authorList>
    </citation>
    <scope>NUCLEOTIDE SEQUENCE</scope>
    <source>
        <strain evidence="8">RSA 567</strain>
    </source>
</reference>
<comment type="caution">
    <text evidence="8">The sequence shown here is derived from an EMBL/GenBank/DDBJ whole genome shotgun (WGS) entry which is preliminary data.</text>
</comment>
<dbReference type="OrthoDB" id="10262526at2759"/>
<dbReference type="GO" id="GO:0036396">
    <property type="term" value="C:RNA N6-methyladenosine methyltransferase complex"/>
    <property type="evidence" value="ECO:0007669"/>
    <property type="project" value="TreeGrafter"/>
</dbReference>
<feature type="region of interest" description="Disordered" evidence="7">
    <location>
        <begin position="1"/>
        <end position="31"/>
    </location>
</feature>
<protein>
    <recommendedName>
        <fullName evidence="1">mRNA m(6)A methyltransferase</fullName>
        <ecNumber evidence="1">2.1.1.348</ecNumber>
    </recommendedName>
</protein>
<evidence type="ECO:0000256" key="1">
    <source>
        <dbReference type="ARBA" id="ARBA00012160"/>
    </source>
</evidence>
<dbReference type="PROSITE" id="PS51143">
    <property type="entry name" value="MT_A70"/>
    <property type="match status" value="1"/>
</dbReference>
<dbReference type="AlphaFoldDB" id="A0A9W8B8N1"/>
<dbReference type="Proteomes" id="UP001151582">
    <property type="component" value="Unassembled WGS sequence"/>
</dbReference>
<sequence length="370" mass="41719">MPAKINPDDPLPTGSTCLEKSQPASSTADQSLPAAANGALGLESQFKQLALLPTHPFQPLCAHTTRMQCRVTRSTVDPPCPYQHFRAIIQPYTDPRLGDCSYLNTCHRMDTCRYVHYELEDDASPNRSSPPLLPLPQERLATAQAEPPMAVSLGAVFPPQWISCDVRRLDFSVLGKFSVIMADPPWDIHMSLPYGTMTDDEVKSMQICALQDEGLLFLWVTGRAMELGRECLTAWGYERVDEIVWIKINQLQRLIRTGRTGHWLNHSKEHCLVGAKGNPQRWLNCRVDCDVIVSEVRETSRKPDEVYGLIDRLSPGTRKLELFGRSHNTRPGWVTLGNQLQGARIYEPDLVERYNRRYPDSPIQLSPTDG</sequence>
<evidence type="ECO:0000256" key="2">
    <source>
        <dbReference type="ARBA" id="ARBA00022603"/>
    </source>
</evidence>
<evidence type="ECO:0000256" key="7">
    <source>
        <dbReference type="SAM" id="MobiDB-lite"/>
    </source>
</evidence>
<comment type="similarity">
    <text evidence="6">Belongs to the MT-A70-like family.</text>
</comment>
<dbReference type="GO" id="GO:0005634">
    <property type="term" value="C:nucleus"/>
    <property type="evidence" value="ECO:0007669"/>
    <property type="project" value="TreeGrafter"/>
</dbReference>
<dbReference type="PANTHER" id="PTHR12829">
    <property type="entry name" value="N6-ADENOSINE-METHYLTRANSFERASE"/>
    <property type="match status" value="1"/>
</dbReference>
<dbReference type="EC" id="2.1.1.348" evidence="1"/>
<keyword evidence="2 8" id="KW-0489">Methyltransferase</keyword>
<dbReference type="Pfam" id="PF05063">
    <property type="entry name" value="MT-A70"/>
    <property type="match status" value="1"/>
</dbReference>
<keyword evidence="3 8" id="KW-0808">Transferase</keyword>
<dbReference type="EMBL" id="JANBQB010000131">
    <property type="protein sequence ID" value="KAJ1981294.1"/>
    <property type="molecule type" value="Genomic_DNA"/>
</dbReference>
<dbReference type="GO" id="GO:0032259">
    <property type="term" value="P:methylation"/>
    <property type="evidence" value="ECO:0007669"/>
    <property type="project" value="UniProtKB-KW"/>
</dbReference>
<evidence type="ECO:0000256" key="3">
    <source>
        <dbReference type="ARBA" id="ARBA00022679"/>
    </source>
</evidence>
<dbReference type="InterPro" id="IPR007757">
    <property type="entry name" value="MT-A70-like"/>
</dbReference>
<keyword evidence="4" id="KW-0949">S-adenosyl-L-methionine</keyword>
<dbReference type="InterPro" id="IPR029063">
    <property type="entry name" value="SAM-dependent_MTases_sf"/>
</dbReference>
<gene>
    <name evidence="8" type="primary">IME4</name>
    <name evidence="8" type="ORF">H4R34_002131</name>
</gene>
<organism evidence="8 9">
    <name type="scientific">Dimargaris verticillata</name>
    <dbReference type="NCBI Taxonomy" id="2761393"/>
    <lineage>
        <taxon>Eukaryota</taxon>
        <taxon>Fungi</taxon>
        <taxon>Fungi incertae sedis</taxon>
        <taxon>Zoopagomycota</taxon>
        <taxon>Kickxellomycotina</taxon>
        <taxon>Dimargaritomycetes</taxon>
        <taxon>Dimargaritales</taxon>
        <taxon>Dimargaritaceae</taxon>
        <taxon>Dimargaris</taxon>
    </lineage>
</organism>
<evidence type="ECO:0000256" key="6">
    <source>
        <dbReference type="PROSITE-ProRule" id="PRU00489"/>
    </source>
</evidence>
<accession>A0A9W8B8N1</accession>
<dbReference type="SUPFAM" id="SSF53335">
    <property type="entry name" value="S-adenosyl-L-methionine-dependent methyltransferases"/>
    <property type="match status" value="1"/>
</dbReference>
<name>A0A9W8B8N1_9FUNG</name>